<organism evidence="1 2">
    <name type="scientific">Candidatus Zambryskibacteria bacterium RIFCSPLOWO2_01_FULL_45_21</name>
    <dbReference type="NCBI Taxonomy" id="1802761"/>
    <lineage>
        <taxon>Bacteria</taxon>
        <taxon>Candidatus Zambryskiibacteriota</taxon>
    </lineage>
</organism>
<evidence type="ECO:0000313" key="1">
    <source>
        <dbReference type="EMBL" id="OHB03058.1"/>
    </source>
</evidence>
<gene>
    <name evidence="1" type="ORF">A3B14_00130</name>
</gene>
<dbReference type="AlphaFoldDB" id="A0A1G2U0L7"/>
<dbReference type="Proteomes" id="UP000176800">
    <property type="component" value="Unassembled WGS sequence"/>
</dbReference>
<reference evidence="1 2" key="1">
    <citation type="journal article" date="2016" name="Nat. Commun.">
        <title>Thousands of microbial genomes shed light on interconnected biogeochemical processes in an aquifer system.</title>
        <authorList>
            <person name="Anantharaman K."/>
            <person name="Brown C.T."/>
            <person name="Hug L.A."/>
            <person name="Sharon I."/>
            <person name="Castelle C.J."/>
            <person name="Probst A.J."/>
            <person name="Thomas B.C."/>
            <person name="Singh A."/>
            <person name="Wilkins M.J."/>
            <person name="Karaoz U."/>
            <person name="Brodie E.L."/>
            <person name="Williams K.H."/>
            <person name="Hubbard S.S."/>
            <person name="Banfield J.F."/>
        </authorList>
    </citation>
    <scope>NUCLEOTIDE SEQUENCE [LARGE SCALE GENOMIC DNA]</scope>
</reference>
<sequence length="148" mass="16575">MATNKLDMRFPEPMRGMRAHLEDAIEADPFLQGASGVLAVADIDSGMMYWTLVNQDSYLREEVEGKEDANFLAIALQKAGTVMARGCFNTPPQVLYKGDTEWRGGISLHLHGRNLVIAFSGATEEQDERIARIALEYYGQFLQELHPQ</sequence>
<dbReference type="EMBL" id="MHWE01000023">
    <property type="protein sequence ID" value="OHB03058.1"/>
    <property type="molecule type" value="Genomic_DNA"/>
</dbReference>
<proteinExistence type="predicted"/>
<evidence type="ECO:0000313" key="2">
    <source>
        <dbReference type="Proteomes" id="UP000176800"/>
    </source>
</evidence>
<accession>A0A1G2U0L7</accession>
<name>A0A1G2U0L7_9BACT</name>
<comment type="caution">
    <text evidence="1">The sequence shown here is derived from an EMBL/GenBank/DDBJ whole genome shotgun (WGS) entry which is preliminary data.</text>
</comment>
<protein>
    <submittedName>
        <fullName evidence="1">Uncharacterized protein</fullName>
    </submittedName>
</protein>